<reference evidence="6" key="1">
    <citation type="journal article" date="2014" name="Int. J. Syst. Evol. Microbiol.">
        <title>Complete genome sequence of Corynebacterium casei LMG S-19264T (=DSM 44701T), isolated from a smear-ripened cheese.</title>
        <authorList>
            <consortium name="US DOE Joint Genome Institute (JGI-PGF)"/>
            <person name="Walter F."/>
            <person name="Albersmeier A."/>
            <person name="Kalinowski J."/>
            <person name="Ruckert C."/>
        </authorList>
    </citation>
    <scope>NUCLEOTIDE SEQUENCE</scope>
    <source>
        <strain evidence="6">CGMCC 1.12726</strain>
    </source>
</reference>
<dbReference type="InterPro" id="IPR036922">
    <property type="entry name" value="Rieske_2Fe-2S_sf"/>
</dbReference>
<evidence type="ECO:0000313" key="6">
    <source>
        <dbReference type="EMBL" id="GGF87086.1"/>
    </source>
</evidence>
<proteinExistence type="predicted"/>
<dbReference type="GO" id="GO:0051537">
    <property type="term" value="F:2 iron, 2 sulfur cluster binding"/>
    <property type="evidence" value="ECO:0007669"/>
    <property type="project" value="UniProtKB-KW"/>
</dbReference>
<keyword evidence="7" id="KW-1185">Reference proteome</keyword>
<reference evidence="6" key="2">
    <citation type="submission" date="2020-09" db="EMBL/GenBank/DDBJ databases">
        <authorList>
            <person name="Sun Q."/>
            <person name="Zhou Y."/>
        </authorList>
    </citation>
    <scope>NUCLEOTIDE SEQUENCE</scope>
    <source>
        <strain evidence="6">CGMCC 1.12726</strain>
    </source>
</reference>
<evidence type="ECO:0000256" key="2">
    <source>
        <dbReference type="ARBA" id="ARBA00022723"/>
    </source>
</evidence>
<keyword evidence="1" id="KW-0001">2Fe-2S</keyword>
<name>A0A917CIQ6_9GAMM</name>
<dbReference type="PROSITE" id="PS51296">
    <property type="entry name" value="RIESKE"/>
    <property type="match status" value="1"/>
</dbReference>
<evidence type="ECO:0000259" key="5">
    <source>
        <dbReference type="PROSITE" id="PS51296"/>
    </source>
</evidence>
<keyword evidence="3" id="KW-0408">Iron</keyword>
<dbReference type="Gene3D" id="2.102.10.10">
    <property type="entry name" value="Rieske [2Fe-2S] iron-sulphur domain"/>
    <property type="match status" value="1"/>
</dbReference>
<gene>
    <name evidence="6" type="ORF">GCM10010960_06250</name>
</gene>
<evidence type="ECO:0000256" key="3">
    <source>
        <dbReference type="ARBA" id="ARBA00023004"/>
    </source>
</evidence>
<evidence type="ECO:0000256" key="4">
    <source>
        <dbReference type="ARBA" id="ARBA00023014"/>
    </source>
</evidence>
<dbReference type="CDD" id="cd03467">
    <property type="entry name" value="Rieske"/>
    <property type="match status" value="1"/>
</dbReference>
<evidence type="ECO:0000256" key="1">
    <source>
        <dbReference type="ARBA" id="ARBA00022714"/>
    </source>
</evidence>
<dbReference type="EMBL" id="BMFO01000001">
    <property type="protein sequence ID" value="GGF87086.1"/>
    <property type="molecule type" value="Genomic_DNA"/>
</dbReference>
<dbReference type="Pfam" id="PF00355">
    <property type="entry name" value="Rieske"/>
    <property type="match status" value="1"/>
</dbReference>
<organism evidence="6 7">
    <name type="scientific">Arenimonas maotaiensis</name>
    <dbReference type="NCBI Taxonomy" id="1446479"/>
    <lineage>
        <taxon>Bacteria</taxon>
        <taxon>Pseudomonadati</taxon>
        <taxon>Pseudomonadota</taxon>
        <taxon>Gammaproteobacteria</taxon>
        <taxon>Lysobacterales</taxon>
        <taxon>Lysobacteraceae</taxon>
        <taxon>Arenimonas</taxon>
    </lineage>
</organism>
<keyword evidence="4" id="KW-0411">Iron-sulfur</keyword>
<sequence>MHVYRNQCPHQGRLLDFAPGRVLAKDDALVCAAHGAVFAMADGRCLQGPCRGESLAEYALEPQADGRLSIAGLKTSG</sequence>
<dbReference type="SUPFAM" id="SSF50022">
    <property type="entry name" value="ISP domain"/>
    <property type="match status" value="1"/>
</dbReference>
<dbReference type="PANTHER" id="PTHR40261">
    <property type="match status" value="1"/>
</dbReference>
<dbReference type="GO" id="GO:0046872">
    <property type="term" value="F:metal ion binding"/>
    <property type="evidence" value="ECO:0007669"/>
    <property type="project" value="UniProtKB-KW"/>
</dbReference>
<keyword evidence="2" id="KW-0479">Metal-binding</keyword>
<comment type="caution">
    <text evidence="6">The sequence shown here is derived from an EMBL/GenBank/DDBJ whole genome shotgun (WGS) entry which is preliminary data.</text>
</comment>
<dbReference type="Proteomes" id="UP000632858">
    <property type="component" value="Unassembled WGS sequence"/>
</dbReference>
<evidence type="ECO:0000313" key="7">
    <source>
        <dbReference type="Proteomes" id="UP000632858"/>
    </source>
</evidence>
<dbReference type="PANTHER" id="PTHR40261:SF1">
    <property type="entry name" value="RIESKE DOMAIN-CONTAINING PROTEIN"/>
    <property type="match status" value="1"/>
</dbReference>
<protein>
    <recommendedName>
        <fullName evidence="5">Rieske domain-containing protein</fullName>
    </recommendedName>
</protein>
<feature type="domain" description="Rieske" evidence="5">
    <location>
        <begin position="1"/>
        <end position="69"/>
    </location>
</feature>
<accession>A0A917CIQ6</accession>
<dbReference type="InterPro" id="IPR017941">
    <property type="entry name" value="Rieske_2Fe-2S"/>
</dbReference>
<dbReference type="AlphaFoldDB" id="A0A917CIQ6"/>